<organism evidence="2 3">
    <name type="scientific">Penicillium nordicum</name>
    <dbReference type="NCBI Taxonomy" id="229535"/>
    <lineage>
        <taxon>Eukaryota</taxon>
        <taxon>Fungi</taxon>
        <taxon>Dikarya</taxon>
        <taxon>Ascomycota</taxon>
        <taxon>Pezizomycotina</taxon>
        <taxon>Eurotiomycetes</taxon>
        <taxon>Eurotiomycetidae</taxon>
        <taxon>Eurotiales</taxon>
        <taxon>Aspergillaceae</taxon>
        <taxon>Penicillium</taxon>
    </lineage>
</organism>
<sequence length="129" mass="14754">MSWSLKINLSSTYSMPFGVSYLERANAQGHSPFLLFPRRLGCRSFSVSSFSFFLLAFLFQFSLAFCAISVPVSLLEHNLVKPLHSIAESRLGRMLDPCIYVSPFNPEFQTSYSTSYMSGYHRVYYFRTG</sequence>
<protein>
    <submittedName>
        <fullName evidence="2">Uncharacterized protein</fullName>
    </submittedName>
</protein>
<evidence type="ECO:0000313" key="2">
    <source>
        <dbReference type="EMBL" id="KOS39177.1"/>
    </source>
</evidence>
<dbReference type="AlphaFoldDB" id="A0A0M8NXA5"/>
<keyword evidence="1" id="KW-0812">Transmembrane</keyword>
<keyword evidence="3" id="KW-1185">Reference proteome</keyword>
<evidence type="ECO:0000313" key="3">
    <source>
        <dbReference type="Proteomes" id="UP000037696"/>
    </source>
</evidence>
<evidence type="ECO:0000256" key="1">
    <source>
        <dbReference type="SAM" id="Phobius"/>
    </source>
</evidence>
<feature type="transmembrane region" description="Helical" evidence="1">
    <location>
        <begin position="50"/>
        <end position="75"/>
    </location>
</feature>
<reference evidence="2 3" key="1">
    <citation type="submission" date="2015-08" db="EMBL/GenBank/DDBJ databases">
        <title>Genome sequencing of Penicillium nordicum.</title>
        <authorList>
            <person name="Nguyen H.D."/>
            <person name="Seifert K.A."/>
        </authorList>
    </citation>
    <scope>NUCLEOTIDE SEQUENCE [LARGE SCALE GENOMIC DNA]</scope>
    <source>
        <strain evidence="2 3">DAOMC 185683</strain>
    </source>
</reference>
<name>A0A0M8NXA5_9EURO</name>
<dbReference type="Proteomes" id="UP000037696">
    <property type="component" value="Unassembled WGS sequence"/>
</dbReference>
<gene>
    <name evidence="2" type="ORF">ACN38_g9984</name>
</gene>
<comment type="caution">
    <text evidence="2">The sequence shown here is derived from an EMBL/GenBank/DDBJ whole genome shotgun (WGS) entry which is preliminary data.</text>
</comment>
<dbReference type="EMBL" id="LHQQ01000215">
    <property type="protein sequence ID" value="KOS39177.1"/>
    <property type="molecule type" value="Genomic_DNA"/>
</dbReference>
<proteinExistence type="predicted"/>
<keyword evidence="1" id="KW-1133">Transmembrane helix</keyword>
<keyword evidence="1" id="KW-0472">Membrane</keyword>
<accession>A0A0M8NXA5</accession>